<reference evidence="2" key="1">
    <citation type="submission" date="2019-04" db="EMBL/GenBank/DDBJ databases">
        <title>Draft genome sequence of Pseudonocardiaceae bacterium SL3-2-4.</title>
        <authorList>
            <person name="Ningsih F."/>
            <person name="Yokota A."/>
            <person name="Sakai Y."/>
            <person name="Nanatani K."/>
            <person name="Yabe S."/>
            <person name="Oetari A."/>
            <person name="Sjamsuridzal W."/>
        </authorList>
    </citation>
    <scope>NUCLEOTIDE SEQUENCE [LARGE SCALE GENOMIC DNA]</scope>
    <source>
        <strain evidence="2">SL3-2-4</strain>
    </source>
</reference>
<dbReference type="Pfam" id="PF05331">
    <property type="entry name" value="DUF742"/>
    <property type="match status" value="1"/>
</dbReference>
<dbReference type="OrthoDB" id="3390328at2"/>
<proteinExistence type="predicted"/>
<evidence type="ECO:0000313" key="2">
    <source>
        <dbReference type="Proteomes" id="UP000298860"/>
    </source>
</evidence>
<dbReference type="RefSeq" id="WP_137815725.1">
    <property type="nucleotide sequence ID" value="NZ_BJFL01000028.1"/>
</dbReference>
<dbReference type="InterPro" id="IPR007995">
    <property type="entry name" value="DUF742"/>
</dbReference>
<evidence type="ECO:0000313" key="1">
    <source>
        <dbReference type="EMBL" id="GDY32722.1"/>
    </source>
</evidence>
<gene>
    <name evidence="1" type="ORF">GTS_43550</name>
</gene>
<comment type="caution">
    <text evidence="1">The sequence shown here is derived from an EMBL/GenBank/DDBJ whole genome shotgun (WGS) entry which is preliminary data.</text>
</comment>
<organism evidence="1 2">
    <name type="scientific">Gandjariella thermophila</name>
    <dbReference type="NCBI Taxonomy" id="1931992"/>
    <lineage>
        <taxon>Bacteria</taxon>
        <taxon>Bacillati</taxon>
        <taxon>Actinomycetota</taxon>
        <taxon>Actinomycetes</taxon>
        <taxon>Pseudonocardiales</taxon>
        <taxon>Pseudonocardiaceae</taxon>
        <taxon>Gandjariella</taxon>
    </lineage>
</organism>
<accession>A0A4D4JBK1</accession>
<protein>
    <recommendedName>
        <fullName evidence="3">DUF742 domain-containing protein</fullName>
    </recommendedName>
</protein>
<sequence>MSRPVDREDPDRLYTVTRGRSRADDAGLDLVTLIVRESDPTPGLRSEYVRILRMCEAPTAVVEIASALRLPVIATKILLRDLLDMGMVTARHPRSAPGRDGLPDPAVLRRVLSGLENL</sequence>
<dbReference type="PANTHER" id="PTHR36221">
    <property type="entry name" value="DUF742 DOMAIN-CONTAINING PROTEIN"/>
    <property type="match status" value="1"/>
</dbReference>
<name>A0A4D4JBK1_9PSEU</name>
<dbReference type="Proteomes" id="UP000298860">
    <property type="component" value="Unassembled WGS sequence"/>
</dbReference>
<dbReference type="EMBL" id="BJFL01000028">
    <property type="protein sequence ID" value="GDY32722.1"/>
    <property type="molecule type" value="Genomic_DNA"/>
</dbReference>
<evidence type="ECO:0008006" key="3">
    <source>
        <dbReference type="Google" id="ProtNLM"/>
    </source>
</evidence>
<keyword evidence="2" id="KW-1185">Reference proteome</keyword>
<dbReference type="PANTHER" id="PTHR36221:SF1">
    <property type="entry name" value="DUF742 DOMAIN-CONTAINING PROTEIN"/>
    <property type="match status" value="1"/>
</dbReference>
<dbReference type="AlphaFoldDB" id="A0A4D4JBK1"/>